<keyword evidence="3" id="KW-1185">Reference proteome</keyword>
<keyword evidence="1" id="KW-0812">Transmembrane</keyword>
<feature type="transmembrane region" description="Helical" evidence="1">
    <location>
        <begin position="85"/>
        <end position="106"/>
    </location>
</feature>
<accession>A0A1I2FCV1</accession>
<evidence type="ECO:0008006" key="4">
    <source>
        <dbReference type="Google" id="ProtNLM"/>
    </source>
</evidence>
<feature type="transmembrane region" description="Helical" evidence="1">
    <location>
        <begin position="112"/>
        <end position="134"/>
    </location>
</feature>
<reference evidence="3" key="1">
    <citation type="submission" date="2016-10" db="EMBL/GenBank/DDBJ databases">
        <authorList>
            <person name="Varghese N."/>
            <person name="Submissions S."/>
        </authorList>
    </citation>
    <scope>NUCLEOTIDE SEQUENCE [LARGE SCALE GENOMIC DNA]</scope>
    <source>
        <strain evidence="3">DSM 46838</strain>
    </source>
</reference>
<dbReference type="STRING" id="1798228.SAMN05216574_10848"/>
<keyword evidence="1" id="KW-1133">Transmembrane helix</keyword>
<gene>
    <name evidence="2" type="ORF">SAMN05216574_10848</name>
</gene>
<evidence type="ECO:0000313" key="2">
    <source>
        <dbReference type="EMBL" id="SFF02380.1"/>
    </source>
</evidence>
<feature type="transmembrane region" description="Helical" evidence="1">
    <location>
        <begin position="21"/>
        <end position="41"/>
    </location>
</feature>
<dbReference type="Proteomes" id="UP000198589">
    <property type="component" value="Unassembled WGS sequence"/>
</dbReference>
<evidence type="ECO:0000313" key="3">
    <source>
        <dbReference type="Proteomes" id="UP000198589"/>
    </source>
</evidence>
<feature type="transmembrane region" description="Helical" evidence="1">
    <location>
        <begin position="53"/>
        <end position="73"/>
    </location>
</feature>
<name>A0A1I2FCV1_9ACTN</name>
<sequence length="137" mass="13697">MTTSPAAATAAPPRPDSLLRFALRLDAVVSGLNGAAYLAAAPLLDDVLGLSGGLLRGAGVFLLVYGAAVWLVGTRRPIPATAVEAVVAGNSLWVVGSLAVVATGTLTPTTAGAVWLVLQAAVVAGFVALQVAGLRRR</sequence>
<evidence type="ECO:0000256" key="1">
    <source>
        <dbReference type="SAM" id="Phobius"/>
    </source>
</evidence>
<proteinExistence type="predicted"/>
<dbReference type="EMBL" id="FOND01000008">
    <property type="protein sequence ID" value="SFF02380.1"/>
    <property type="molecule type" value="Genomic_DNA"/>
</dbReference>
<keyword evidence="1" id="KW-0472">Membrane</keyword>
<dbReference type="OrthoDB" id="5198675at2"/>
<dbReference type="RefSeq" id="WP_092198410.1">
    <property type="nucleotide sequence ID" value="NZ_FOND01000008.1"/>
</dbReference>
<organism evidence="2 3">
    <name type="scientific">Blastococcus tunisiensis</name>
    <dbReference type="NCBI Taxonomy" id="1798228"/>
    <lineage>
        <taxon>Bacteria</taxon>
        <taxon>Bacillati</taxon>
        <taxon>Actinomycetota</taxon>
        <taxon>Actinomycetes</taxon>
        <taxon>Geodermatophilales</taxon>
        <taxon>Geodermatophilaceae</taxon>
        <taxon>Blastococcus</taxon>
    </lineage>
</organism>
<dbReference type="AlphaFoldDB" id="A0A1I2FCV1"/>
<protein>
    <recommendedName>
        <fullName evidence="4">Integral membrane protein</fullName>
    </recommendedName>
</protein>